<dbReference type="Proteomes" id="UP001054252">
    <property type="component" value="Unassembled WGS sequence"/>
</dbReference>
<dbReference type="AlphaFoldDB" id="A0AAV5J522"/>
<protein>
    <submittedName>
        <fullName evidence="1">Uncharacterized protein</fullName>
    </submittedName>
</protein>
<keyword evidence="2" id="KW-1185">Reference proteome</keyword>
<gene>
    <name evidence="1" type="ORF">SLEP1_g17935</name>
</gene>
<evidence type="ECO:0000313" key="2">
    <source>
        <dbReference type="Proteomes" id="UP001054252"/>
    </source>
</evidence>
<organism evidence="1 2">
    <name type="scientific">Rubroshorea leprosula</name>
    <dbReference type="NCBI Taxonomy" id="152421"/>
    <lineage>
        <taxon>Eukaryota</taxon>
        <taxon>Viridiplantae</taxon>
        <taxon>Streptophyta</taxon>
        <taxon>Embryophyta</taxon>
        <taxon>Tracheophyta</taxon>
        <taxon>Spermatophyta</taxon>
        <taxon>Magnoliopsida</taxon>
        <taxon>eudicotyledons</taxon>
        <taxon>Gunneridae</taxon>
        <taxon>Pentapetalae</taxon>
        <taxon>rosids</taxon>
        <taxon>malvids</taxon>
        <taxon>Malvales</taxon>
        <taxon>Dipterocarpaceae</taxon>
        <taxon>Rubroshorea</taxon>
    </lineage>
</organism>
<accession>A0AAV5J522</accession>
<proteinExistence type="predicted"/>
<name>A0AAV5J522_9ROSI</name>
<dbReference type="EMBL" id="BPVZ01000024">
    <property type="protein sequence ID" value="GKV05990.1"/>
    <property type="molecule type" value="Genomic_DNA"/>
</dbReference>
<comment type="caution">
    <text evidence="1">The sequence shown here is derived from an EMBL/GenBank/DDBJ whole genome shotgun (WGS) entry which is preliminary data.</text>
</comment>
<evidence type="ECO:0000313" key="1">
    <source>
        <dbReference type="EMBL" id="GKV05990.1"/>
    </source>
</evidence>
<reference evidence="1 2" key="1">
    <citation type="journal article" date="2021" name="Commun. Biol.">
        <title>The genome of Shorea leprosula (Dipterocarpaceae) highlights the ecological relevance of drought in aseasonal tropical rainforests.</title>
        <authorList>
            <person name="Ng K.K.S."/>
            <person name="Kobayashi M.J."/>
            <person name="Fawcett J.A."/>
            <person name="Hatakeyama M."/>
            <person name="Paape T."/>
            <person name="Ng C.H."/>
            <person name="Ang C.C."/>
            <person name="Tnah L.H."/>
            <person name="Lee C.T."/>
            <person name="Nishiyama T."/>
            <person name="Sese J."/>
            <person name="O'Brien M.J."/>
            <person name="Copetti D."/>
            <person name="Mohd Noor M.I."/>
            <person name="Ong R.C."/>
            <person name="Putra M."/>
            <person name="Sireger I.Z."/>
            <person name="Indrioko S."/>
            <person name="Kosugi Y."/>
            <person name="Izuno A."/>
            <person name="Isagi Y."/>
            <person name="Lee S.L."/>
            <person name="Shimizu K.K."/>
        </authorList>
    </citation>
    <scope>NUCLEOTIDE SEQUENCE [LARGE SCALE GENOMIC DNA]</scope>
    <source>
        <strain evidence="1">214</strain>
    </source>
</reference>
<sequence length="64" mass="6995">MVVVAMVVVEPTRHHCLWRRLIHVNGEQERPRSPVQAGICRLGEGYSSAHGASGAQQSAHLPLN</sequence>